<reference evidence="7 8" key="1">
    <citation type="journal article" date="2015" name="Genome Announc.">
        <title>Expanding the biotechnology potential of lactobacilli through comparative genomics of 213 strains and associated genera.</title>
        <authorList>
            <person name="Sun Z."/>
            <person name="Harris H.M."/>
            <person name="McCann A."/>
            <person name="Guo C."/>
            <person name="Argimon S."/>
            <person name="Zhang W."/>
            <person name="Yang X."/>
            <person name="Jeffery I.B."/>
            <person name="Cooney J.C."/>
            <person name="Kagawa T.F."/>
            <person name="Liu W."/>
            <person name="Song Y."/>
            <person name="Salvetti E."/>
            <person name="Wrobel A."/>
            <person name="Rasinkangas P."/>
            <person name="Parkhill J."/>
            <person name="Rea M.C."/>
            <person name="O'Sullivan O."/>
            <person name="Ritari J."/>
            <person name="Douillard F.P."/>
            <person name="Paul Ross R."/>
            <person name="Yang R."/>
            <person name="Briner A.E."/>
            <person name="Felis G.E."/>
            <person name="de Vos W.M."/>
            <person name="Barrangou R."/>
            <person name="Klaenhammer T.R."/>
            <person name="Caufield P.W."/>
            <person name="Cui Y."/>
            <person name="Zhang H."/>
            <person name="O'Toole P.W."/>
        </authorList>
    </citation>
    <scope>NUCLEOTIDE SEQUENCE [LARGE SCALE GENOMIC DNA]</scope>
    <source>
        <strain evidence="7 8">DSM 20405</strain>
    </source>
</reference>
<feature type="domain" description="6-phosphogluconate dehydrogenase NADP-binding" evidence="5">
    <location>
        <begin position="4"/>
        <end position="161"/>
    </location>
</feature>
<dbReference type="SUPFAM" id="SSF48179">
    <property type="entry name" value="6-phosphogluconate dehydrogenase C-terminal domain-like"/>
    <property type="match status" value="1"/>
</dbReference>
<evidence type="ECO:0000256" key="3">
    <source>
        <dbReference type="ARBA" id="ARBA00023027"/>
    </source>
</evidence>
<dbReference type="PANTHER" id="PTHR43060:SF15">
    <property type="entry name" value="3-HYDROXYISOBUTYRATE DEHYDROGENASE-LIKE 1, MITOCHONDRIAL-RELATED"/>
    <property type="match status" value="1"/>
</dbReference>
<dbReference type="InterPro" id="IPR015815">
    <property type="entry name" value="HIBADH-related"/>
</dbReference>
<evidence type="ECO:0000313" key="7">
    <source>
        <dbReference type="EMBL" id="KRN50937.1"/>
    </source>
</evidence>
<evidence type="ECO:0000256" key="1">
    <source>
        <dbReference type="ARBA" id="ARBA00009080"/>
    </source>
</evidence>
<dbReference type="InterPro" id="IPR013328">
    <property type="entry name" value="6PGD_dom2"/>
</dbReference>
<dbReference type="Proteomes" id="UP000051841">
    <property type="component" value="Unassembled WGS sequence"/>
</dbReference>
<dbReference type="AlphaFoldDB" id="A0A0R2HD11"/>
<comment type="similarity">
    <text evidence="1">Belongs to the HIBADH-related family.</text>
</comment>
<dbReference type="InterPro" id="IPR006115">
    <property type="entry name" value="6PGDH_NADP-bd"/>
</dbReference>
<evidence type="ECO:0000259" key="6">
    <source>
        <dbReference type="Pfam" id="PF14833"/>
    </source>
</evidence>
<dbReference type="SUPFAM" id="SSF51735">
    <property type="entry name" value="NAD(P)-binding Rossmann-fold domains"/>
    <property type="match status" value="1"/>
</dbReference>
<dbReference type="RefSeq" id="WP_031588476.1">
    <property type="nucleotide sequence ID" value="NZ_JNKN01000001.1"/>
</dbReference>
<dbReference type="Pfam" id="PF14833">
    <property type="entry name" value="NAD_binding_11"/>
    <property type="match status" value="1"/>
</dbReference>
<dbReference type="GO" id="GO:0016054">
    <property type="term" value="P:organic acid catabolic process"/>
    <property type="evidence" value="ECO:0007669"/>
    <property type="project" value="UniProtKB-ARBA"/>
</dbReference>
<name>A0A0R2HD11_9FIRM</name>
<evidence type="ECO:0000313" key="8">
    <source>
        <dbReference type="Proteomes" id="UP000051841"/>
    </source>
</evidence>
<feature type="domain" description="3-hydroxyisobutyrate dehydrogenase-like NAD-binding" evidence="6">
    <location>
        <begin position="166"/>
        <end position="285"/>
    </location>
</feature>
<keyword evidence="8" id="KW-1185">Reference proteome</keyword>
<evidence type="ECO:0000259" key="5">
    <source>
        <dbReference type="Pfam" id="PF03446"/>
    </source>
</evidence>
<evidence type="ECO:0000256" key="2">
    <source>
        <dbReference type="ARBA" id="ARBA00023002"/>
    </source>
</evidence>
<dbReference type="GO" id="GO:0016491">
    <property type="term" value="F:oxidoreductase activity"/>
    <property type="evidence" value="ECO:0007669"/>
    <property type="project" value="UniProtKB-KW"/>
</dbReference>
<dbReference type="PIRSF" id="PIRSF000103">
    <property type="entry name" value="HIBADH"/>
    <property type="match status" value="1"/>
</dbReference>
<sequence>MELKIGFIGLGVMGKPMAEHIKNAGHELYVYTRTKEKCLDLLEKGAIWCNDVAECARCSDVMVTMIGFPKDVEEVYFGKDGVIENMKEGSIMIDMTTTSPKLSQRIYEEAQKRGLHSLDAPVSGGDKGAKEATLAIMVGGDQEIFEKMKPLLSVMGTNVIYEGEAGAGQHTKMANQIAIAGTLAGTVEAIAYGKKAGLDVQKMLDTIANGAAGSWQLSNLGQKIIDGDFNPGFFIKHFVKDMRIADEEALSRDLTLEVLEKVLSMETKMQEEGYGEEGTQGLAHYYENI</sequence>
<feature type="active site" evidence="4">
    <location>
        <position position="172"/>
    </location>
</feature>
<dbReference type="InterPro" id="IPR036291">
    <property type="entry name" value="NAD(P)-bd_dom_sf"/>
</dbReference>
<gene>
    <name evidence="7" type="ORF">IV49_GL001431</name>
</gene>
<dbReference type="Gene3D" id="1.10.1040.10">
    <property type="entry name" value="N-(1-d-carboxylethyl)-l-norvaline Dehydrogenase, domain 2"/>
    <property type="match status" value="1"/>
</dbReference>
<organism evidence="7 8">
    <name type="scientific">Kandleria vitulina DSM 20405</name>
    <dbReference type="NCBI Taxonomy" id="1410657"/>
    <lineage>
        <taxon>Bacteria</taxon>
        <taxon>Bacillati</taxon>
        <taxon>Bacillota</taxon>
        <taxon>Erysipelotrichia</taxon>
        <taxon>Erysipelotrichales</taxon>
        <taxon>Coprobacillaceae</taxon>
        <taxon>Kandleria</taxon>
    </lineage>
</organism>
<comment type="caution">
    <text evidence="7">The sequence shown here is derived from an EMBL/GenBank/DDBJ whole genome shotgun (WGS) entry which is preliminary data.</text>
</comment>
<dbReference type="GO" id="GO:0050661">
    <property type="term" value="F:NADP binding"/>
    <property type="evidence" value="ECO:0007669"/>
    <property type="project" value="InterPro"/>
</dbReference>
<evidence type="ECO:0000256" key="4">
    <source>
        <dbReference type="PIRSR" id="PIRSR000103-1"/>
    </source>
</evidence>
<dbReference type="InterPro" id="IPR008927">
    <property type="entry name" value="6-PGluconate_DH-like_C_sf"/>
</dbReference>
<dbReference type="EMBL" id="JQBL01000004">
    <property type="protein sequence ID" value="KRN50937.1"/>
    <property type="molecule type" value="Genomic_DNA"/>
</dbReference>
<keyword evidence="3" id="KW-0520">NAD</keyword>
<dbReference type="PATRIC" id="fig|1410657.5.peg.1480"/>
<keyword evidence="2" id="KW-0560">Oxidoreductase</keyword>
<dbReference type="Gene3D" id="3.40.50.720">
    <property type="entry name" value="NAD(P)-binding Rossmann-like Domain"/>
    <property type="match status" value="1"/>
</dbReference>
<proteinExistence type="inferred from homology"/>
<dbReference type="GO" id="GO:0051287">
    <property type="term" value="F:NAD binding"/>
    <property type="evidence" value="ECO:0007669"/>
    <property type="project" value="InterPro"/>
</dbReference>
<protein>
    <submittedName>
        <fullName evidence="7">2-hydroxy-3-oxopropionate reductase</fullName>
    </submittedName>
</protein>
<dbReference type="Pfam" id="PF03446">
    <property type="entry name" value="NAD_binding_2"/>
    <property type="match status" value="1"/>
</dbReference>
<dbReference type="PANTHER" id="PTHR43060">
    <property type="entry name" value="3-HYDROXYISOBUTYRATE DEHYDROGENASE-LIKE 1, MITOCHONDRIAL-RELATED"/>
    <property type="match status" value="1"/>
</dbReference>
<accession>A0A0R2HD11</accession>
<dbReference type="InterPro" id="IPR029154">
    <property type="entry name" value="HIBADH-like_NADP-bd"/>
</dbReference>
<dbReference type="InterPro" id="IPR002204">
    <property type="entry name" value="3-OH-isobutyrate_DH-rel_CS"/>
</dbReference>
<dbReference type="PROSITE" id="PS00895">
    <property type="entry name" value="3_HYDROXYISOBUT_DH"/>
    <property type="match status" value="1"/>
</dbReference>